<accession>A0ABS7WS45</accession>
<reference evidence="2 3" key="1">
    <citation type="submission" date="2020-07" db="EMBL/GenBank/DDBJ databases">
        <title>Transfer of Campylobacter canadensis to the novel genus Avispirillum gen. nov., that also includes two novel species recovered from migratory waterfowl: Avispirillum anseris sp. nov. and Avispirillum brantae sp. nov.</title>
        <authorList>
            <person name="Miller W.G."/>
            <person name="Chapman M.H."/>
            <person name="Yee E."/>
            <person name="Inglis G.D."/>
        </authorList>
    </citation>
    <scope>NUCLEOTIDE SEQUENCE [LARGE SCALE GENOMIC DNA]</scope>
    <source>
        <strain evidence="2 3">L283</strain>
    </source>
</reference>
<sequence length="421" mass="47555">MQVLKHFENITKIPHCSFEAQKLKDYIINYAKEQGCEVLCDEAENILCKKGKPNLCLQSHYDMVCVGNAPDIKIINEDGFIKADNSTLGADNGIGLCIMLEALNKFNNIECLFTANEEVGLLGANNLNLDISSTNLLNIDSENENYVIIGCAASLMLKVSCKVKENKEKKKFLYEIQTKGYKGGHSGIDIIKNIPSAISDLALFLFKHNARLISFNGGERTNSISVNAKALFYCDEELHSNENFIINKLEYKDYKCFDDDFLAKLASFKQGVLSYNQELQIVKTSVNLAIVKQEGDEFHIEIFARSEDNKELDEIFYKTKAHFLNYEVKLLSKDEPWQPIANDFTKDVLKHLQEFVPNAKMTSIHAGLECGVLMQKNPKLKCASIGPNILNPHSIYERCEIKSIEKITNCVFNLIKSYKGE</sequence>
<organism evidence="2 3">
    <name type="scientific">Campylobacter canadensis</name>
    <dbReference type="NCBI Taxonomy" id="449520"/>
    <lineage>
        <taxon>Bacteria</taxon>
        <taxon>Pseudomonadati</taxon>
        <taxon>Campylobacterota</taxon>
        <taxon>Epsilonproteobacteria</taxon>
        <taxon>Campylobacterales</taxon>
        <taxon>Campylobacteraceae</taxon>
        <taxon>Campylobacter</taxon>
    </lineage>
</organism>
<protein>
    <submittedName>
        <fullName evidence="2">M20/M25/M40 family metallo-hydrolase</fullName>
    </submittedName>
</protein>
<comment type="caution">
    <text evidence="2">The sequence shown here is derived from an EMBL/GenBank/DDBJ whole genome shotgun (WGS) entry which is preliminary data.</text>
</comment>
<dbReference type="InterPro" id="IPR002933">
    <property type="entry name" value="Peptidase_M20"/>
</dbReference>
<evidence type="ECO:0000313" key="3">
    <source>
        <dbReference type="Proteomes" id="UP000786183"/>
    </source>
</evidence>
<proteinExistence type="predicted"/>
<dbReference type="SUPFAM" id="SSF53187">
    <property type="entry name" value="Zn-dependent exopeptidases"/>
    <property type="match status" value="1"/>
</dbReference>
<dbReference type="RefSeq" id="WP_224325380.1">
    <property type="nucleotide sequence ID" value="NZ_JACGBB010000010.1"/>
</dbReference>
<dbReference type="EMBL" id="JACGBB010000010">
    <property type="protein sequence ID" value="MBZ7987581.1"/>
    <property type="molecule type" value="Genomic_DNA"/>
</dbReference>
<gene>
    <name evidence="2" type="ORF">AVCANL283_05645</name>
</gene>
<keyword evidence="3" id="KW-1185">Reference proteome</keyword>
<dbReference type="PANTHER" id="PTHR43501:SF1">
    <property type="entry name" value="CYTOSOL NON-SPECIFIC DIPEPTIDASE"/>
    <property type="match status" value="1"/>
</dbReference>
<dbReference type="InterPro" id="IPR001160">
    <property type="entry name" value="Peptidase_M20C"/>
</dbReference>
<dbReference type="PRINTS" id="PR00934">
    <property type="entry name" value="XHISDIPTASE"/>
</dbReference>
<name>A0ABS7WS45_9BACT</name>
<dbReference type="Proteomes" id="UP000786183">
    <property type="component" value="Unassembled WGS sequence"/>
</dbReference>
<dbReference type="Pfam" id="PF01546">
    <property type="entry name" value="Peptidase_M20"/>
    <property type="match status" value="1"/>
</dbReference>
<dbReference type="PANTHER" id="PTHR43501">
    <property type="entry name" value="CYTOSOL NON-SPECIFIC DIPEPTIDASE"/>
    <property type="match status" value="1"/>
</dbReference>
<evidence type="ECO:0000256" key="1">
    <source>
        <dbReference type="ARBA" id="ARBA00022801"/>
    </source>
</evidence>
<keyword evidence="1" id="KW-0378">Hydrolase</keyword>
<dbReference type="Gene3D" id="3.40.630.10">
    <property type="entry name" value="Zn peptidases"/>
    <property type="match status" value="2"/>
</dbReference>
<evidence type="ECO:0000313" key="2">
    <source>
        <dbReference type="EMBL" id="MBZ7987581.1"/>
    </source>
</evidence>